<evidence type="ECO:0000259" key="3">
    <source>
        <dbReference type="PROSITE" id="PS01124"/>
    </source>
</evidence>
<evidence type="ECO:0000256" key="1">
    <source>
        <dbReference type="ARBA" id="ARBA00023015"/>
    </source>
</evidence>
<accession>A0A9X1WR13</accession>
<dbReference type="Proteomes" id="UP001139207">
    <property type="component" value="Unassembled WGS sequence"/>
</dbReference>
<dbReference type="Pfam" id="PF01965">
    <property type="entry name" value="DJ-1_PfpI"/>
    <property type="match status" value="1"/>
</dbReference>
<dbReference type="InterPro" id="IPR052158">
    <property type="entry name" value="INH-QAR"/>
</dbReference>
<dbReference type="EMBL" id="JALIEA010000017">
    <property type="protein sequence ID" value="MCJ7859756.1"/>
    <property type="molecule type" value="Genomic_DNA"/>
</dbReference>
<protein>
    <submittedName>
        <fullName evidence="4">Helix-turn-helix domain-containing protein</fullName>
    </submittedName>
</protein>
<dbReference type="InterPro" id="IPR002818">
    <property type="entry name" value="DJ-1/PfpI"/>
</dbReference>
<evidence type="ECO:0000313" key="4">
    <source>
        <dbReference type="EMBL" id="MCJ7859756.1"/>
    </source>
</evidence>
<dbReference type="PANTHER" id="PTHR43130:SF3">
    <property type="entry name" value="HTH-TYPE TRANSCRIPTIONAL REGULATOR RV1931C"/>
    <property type="match status" value="1"/>
</dbReference>
<dbReference type="SUPFAM" id="SSF52317">
    <property type="entry name" value="Class I glutamine amidotransferase-like"/>
    <property type="match status" value="1"/>
</dbReference>
<dbReference type="SMART" id="SM00342">
    <property type="entry name" value="HTH_ARAC"/>
    <property type="match status" value="1"/>
</dbReference>
<dbReference type="Gene3D" id="3.40.50.880">
    <property type="match status" value="1"/>
</dbReference>
<dbReference type="Gene3D" id="1.10.10.60">
    <property type="entry name" value="Homeodomain-like"/>
    <property type="match status" value="1"/>
</dbReference>
<keyword evidence="1" id="KW-0805">Transcription regulation</keyword>
<dbReference type="SUPFAM" id="SSF46689">
    <property type="entry name" value="Homeodomain-like"/>
    <property type="match status" value="2"/>
</dbReference>
<reference evidence="4" key="1">
    <citation type="submission" date="2022-04" db="EMBL/GenBank/DDBJ databases">
        <title>Corynebacterium kalidii LD5P10.</title>
        <authorList>
            <person name="Sun J.Q."/>
        </authorList>
    </citation>
    <scope>NUCLEOTIDE SEQUENCE</scope>
    <source>
        <strain evidence="4">LD5P10</strain>
    </source>
</reference>
<dbReference type="InterPro" id="IPR009057">
    <property type="entry name" value="Homeodomain-like_sf"/>
</dbReference>
<evidence type="ECO:0000256" key="2">
    <source>
        <dbReference type="ARBA" id="ARBA00023163"/>
    </source>
</evidence>
<dbReference type="GO" id="GO:0043565">
    <property type="term" value="F:sequence-specific DNA binding"/>
    <property type="evidence" value="ECO:0007669"/>
    <property type="project" value="InterPro"/>
</dbReference>
<sequence>MPNITRHSAGAHHVVILALPHVVAFDLSTAAQVFGFREEDEYRTTVAGNAPGEVETSTGFTVGGVCGPDVVLQADTVVVPGFNSRLDTADPGTREVLDLLVRASEAGVRIVSICTGAFALAAAGLLDGLTVTTHWYRAGELQETYPALTVDPGVLYIDHGHVATSAGVAAGIDLCLHLVRRDMGEQVATRIARRMVVAPHRAGGQAQFIERPAVRPETGMAPVLQWMTEHLSEPLTVTDCARRAGMSLRHFQRRFTAELGEPPATWLIRQRVSEARRLLEVTGLTVDAVARRAGFGTATTMRRHMVAQLGVTPTAYRRSFGGPS</sequence>
<dbReference type="RefSeq" id="WP_244805457.1">
    <property type="nucleotide sequence ID" value="NZ_JALIEA010000017.1"/>
</dbReference>
<organism evidence="4 5">
    <name type="scientific">Corynebacterium kalidii</name>
    <dbReference type="NCBI Taxonomy" id="2931982"/>
    <lineage>
        <taxon>Bacteria</taxon>
        <taxon>Bacillati</taxon>
        <taxon>Actinomycetota</taxon>
        <taxon>Actinomycetes</taxon>
        <taxon>Mycobacteriales</taxon>
        <taxon>Corynebacteriaceae</taxon>
        <taxon>Corynebacterium</taxon>
    </lineage>
</organism>
<dbReference type="Pfam" id="PF12833">
    <property type="entry name" value="HTH_18"/>
    <property type="match status" value="1"/>
</dbReference>
<gene>
    <name evidence="4" type="ORF">MUN33_13720</name>
</gene>
<evidence type="ECO:0000313" key="5">
    <source>
        <dbReference type="Proteomes" id="UP001139207"/>
    </source>
</evidence>
<dbReference type="PANTHER" id="PTHR43130">
    <property type="entry name" value="ARAC-FAMILY TRANSCRIPTIONAL REGULATOR"/>
    <property type="match status" value="1"/>
</dbReference>
<dbReference type="AlphaFoldDB" id="A0A9X1WR13"/>
<name>A0A9X1WR13_9CORY</name>
<dbReference type="PROSITE" id="PS01124">
    <property type="entry name" value="HTH_ARAC_FAMILY_2"/>
    <property type="match status" value="1"/>
</dbReference>
<keyword evidence="5" id="KW-1185">Reference proteome</keyword>
<dbReference type="InterPro" id="IPR018060">
    <property type="entry name" value="HTH_AraC"/>
</dbReference>
<dbReference type="GO" id="GO:0003700">
    <property type="term" value="F:DNA-binding transcription factor activity"/>
    <property type="evidence" value="ECO:0007669"/>
    <property type="project" value="InterPro"/>
</dbReference>
<proteinExistence type="predicted"/>
<dbReference type="InterPro" id="IPR029062">
    <property type="entry name" value="Class_I_gatase-like"/>
</dbReference>
<dbReference type="CDD" id="cd03137">
    <property type="entry name" value="GATase1_AraC_1"/>
    <property type="match status" value="1"/>
</dbReference>
<feature type="domain" description="HTH araC/xylS-type" evidence="3">
    <location>
        <begin position="221"/>
        <end position="319"/>
    </location>
</feature>
<comment type="caution">
    <text evidence="4">The sequence shown here is derived from an EMBL/GenBank/DDBJ whole genome shotgun (WGS) entry which is preliminary data.</text>
</comment>
<keyword evidence="2" id="KW-0804">Transcription</keyword>